<comment type="similarity">
    <text evidence="1">Belongs to the helicase family. RecQ subfamily.</text>
</comment>
<dbReference type="SMART" id="SM00490">
    <property type="entry name" value="HELICc"/>
    <property type="match status" value="1"/>
</dbReference>
<evidence type="ECO:0000256" key="2">
    <source>
        <dbReference type="ARBA" id="ARBA00022723"/>
    </source>
</evidence>
<evidence type="ECO:0000256" key="8">
    <source>
        <dbReference type="ARBA" id="ARBA00023235"/>
    </source>
</evidence>
<name>A0A4Q1CFR5_9BACT</name>
<dbReference type="InterPro" id="IPR014001">
    <property type="entry name" value="Helicase_ATP-bd"/>
</dbReference>
<evidence type="ECO:0000259" key="13">
    <source>
        <dbReference type="PROSITE" id="PS51192"/>
    </source>
</evidence>
<dbReference type="InterPro" id="IPR027417">
    <property type="entry name" value="P-loop_NTPase"/>
</dbReference>
<keyword evidence="3" id="KW-0547">Nucleotide-binding</keyword>
<evidence type="ECO:0000256" key="11">
    <source>
        <dbReference type="ARBA" id="ARBA00044535"/>
    </source>
</evidence>
<keyword evidence="5 15" id="KW-0347">Helicase</keyword>
<dbReference type="GO" id="GO:0016787">
    <property type="term" value="F:hydrolase activity"/>
    <property type="evidence" value="ECO:0007669"/>
    <property type="project" value="UniProtKB-KW"/>
</dbReference>
<dbReference type="CDD" id="cd17920">
    <property type="entry name" value="DEXHc_RecQ"/>
    <property type="match status" value="1"/>
</dbReference>
<gene>
    <name evidence="15" type="ORF">ESA94_18040</name>
</gene>
<reference evidence="15 16" key="1">
    <citation type="submission" date="2019-01" db="EMBL/GenBank/DDBJ databases">
        <title>Lacibacter sp. strain TTM-7.</title>
        <authorList>
            <person name="Chen W.-M."/>
        </authorList>
    </citation>
    <scope>NUCLEOTIDE SEQUENCE [LARGE SCALE GENOMIC DNA]</scope>
    <source>
        <strain evidence="15 16">TTM-7</strain>
    </source>
</reference>
<evidence type="ECO:0000256" key="9">
    <source>
        <dbReference type="ARBA" id="ARBA00034617"/>
    </source>
</evidence>
<dbReference type="Gene3D" id="3.40.50.300">
    <property type="entry name" value="P-loop containing nucleotide triphosphate hydrolases"/>
    <property type="match status" value="2"/>
</dbReference>
<feature type="domain" description="Helicase C-terminal" evidence="14">
    <location>
        <begin position="217"/>
        <end position="360"/>
    </location>
</feature>
<dbReference type="CDD" id="cd18794">
    <property type="entry name" value="SF2_C_RecQ"/>
    <property type="match status" value="1"/>
</dbReference>
<dbReference type="InterPro" id="IPR004589">
    <property type="entry name" value="DNA_helicase_ATP-dep_RecQ"/>
</dbReference>
<dbReference type="GO" id="GO:0043138">
    <property type="term" value="F:3'-5' DNA helicase activity"/>
    <property type="evidence" value="ECO:0007669"/>
    <property type="project" value="UniProtKB-EC"/>
</dbReference>
<keyword evidence="7" id="KW-0238">DNA-binding</keyword>
<dbReference type="InterPro" id="IPR032284">
    <property type="entry name" value="RecQ_Zn-bd"/>
</dbReference>
<evidence type="ECO:0000259" key="14">
    <source>
        <dbReference type="PROSITE" id="PS51194"/>
    </source>
</evidence>
<dbReference type="InterPro" id="IPR001650">
    <property type="entry name" value="Helicase_C-like"/>
</dbReference>
<evidence type="ECO:0000256" key="5">
    <source>
        <dbReference type="ARBA" id="ARBA00022806"/>
    </source>
</evidence>
<dbReference type="GO" id="GO:0046872">
    <property type="term" value="F:metal ion binding"/>
    <property type="evidence" value="ECO:0007669"/>
    <property type="project" value="UniProtKB-KW"/>
</dbReference>
<dbReference type="NCBIfam" id="TIGR00614">
    <property type="entry name" value="recQ_fam"/>
    <property type="match status" value="1"/>
</dbReference>
<dbReference type="InterPro" id="IPR036388">
    <property type="entry name" value="WH-like_DNA-bd_sf"/>
</dbReference>
<dbReference type="SMART" id="SM00487">
    <property type="entry name" value="DEXDc"/>
    <property type="match status" value="1"/>
</dbReference>
<dbReference type="GO" id="GO:0006281">
    <property type="term" value="P:DNA repair"/>
    <property type="evidence" value="ECO:0007669"/>
    <property type="project" value="TreeGrafter"/>
</dbReference>
<dbReference type="PROSITE" id="PS51194">
    <property type="entry name" value="HELICASE_CTER"/>
    <property type="match status" value="1"/>
</dbReference>
<dbReference type="PROSITE" id="PS51192">
    <property type="entry name" value="HELICASE_ATP_BIND_1"/>
    <property type="match status" value="1"/>
</dbReference>
<dbReference type="Gene3D" id="1.10.10.10">
    <property type="entry name" value="Winged helix-like DNA-binding domain superfamily/Winged helix DNA-binding domain"/>
    <property type="match status" value="1"/>
</dbReference>
<evidence type="ECO:0000313" key="16">
    <source>
        <dbReference type="Proteomes" id="UP000290204"/>
    </source>
</evidence>
<dbReference type="GO" id="GO:0005524">
    <property type="term" value="F:ATP binding"/>
    <property type="evidence" value="ECO:0007669"/>
    <property type="project" value="UniProtKB-KW"/>
</dbReference>
<dbReference type="OrthoDB" id="9763310at2"/>
<comment type="catalytic activity">
    <reaction evidence="9">
        <text>Couples ATP hydrolysis with the unwinding of duplex DNA by translocating in the 3'-5' direction.</text>
        <dbReference type="EC" id="5.6.2.4"/>
    </reaction>
</comment>
<accession>A0A4Q1CFR5</accession>
<dbReference type="PANTHER" id="PTHR13710">
    <property type="entry name" value="DNA HELICASE RECQ FAMILY MEMBER"/>
    <property type="match status" value="1"/>
</dbReference>
<dbReference type="Pfam" id="PF00271">
    <property type="entry name" value="Helicase_C"/>
    <property type="match status" value="1"/>
</dbReference>
<dbReference type="EC" id="5.6.2.4" evidence="10"/>
<feature type="domain" description="Helicase ATP-binding" evidence="13">
    <location>
        <begin position="25"/>
        <end position="193"/>
    </location>
</feature>
<dbReference type="PANTHER" id="PTHR13710:SF105">
    <property type="entry name" value="ATP-DEPENDENT DNA HELICASE Q1"/>
    <property type="match status" value="1"/>
</dbReference>
<keyword evidence="8" id="KW-0413">Isomerase</keyword>
<evidence type="ECO:0000313" key="15">
    <source>
        <dbReference type="EMBL" id="RXK58533.1"/>
    </source>
</evidence>
<evidence type="ECO:0000256" key="6">
    <source>
        <dbReference type="ARBA" id="ARBA00022840"/>
    </source>
</evidence>
<evidence type="ECO:0000256" key="3">
    <source>
        <dbReference type="ARBA" id="ARBA00022741"/>
    </source>
</evidence>
<dbReference type="RefSeq" id="WP_129132334.1">
    <property type="nucleotide sequence ID" value="NZ_SDHW01000006.1"/>
</dbReference>
<protein>
    <recommendedName>
        <fullName evidence="11">ATP-dependent DNA helicase RecQ</fullName>
        <ecNumber evidence="10">5.6.2.4</ecNumber>
    </recommendedName>
    <alternativeName>
        <fullName evidence="12">DNA 3'-5' helicase RecQ</fullName>
    </alternativeName>
</protein>
<evidence type="ECO:0000256" key="1">
    <source>
        <dbReference type="ARBA" id="ARBA00005446"/>
    </source>
</evidence>
<comment type="caution">
    <text evidence="15">The sequence shown here is derived from an EMBL/GenBank/DDBJ whole genome shotgun (WGS) entry which is preliminary data.</text>
</comment>
<evidence type="ECO:0000256" key="12">
    <source>
        <dbReference type="ARBA" id="ARBA00044550"/>
    </source>
</evidence>
<dbReference type="Pfam" id="PF16124">
    <property type="entry name" value="RecQ_Zn_bind"/>
    <property type="match status" value="1"/>
</dbReference>
<organism evidence="15 16">
    <name type="scientific">Lacibacter luteus</name>
    <dbReference type="NCBI Taxonomy" id="2508719"/>
    <lineage>
        <taxon>Bacteria</taxon>
        <taxon>Pseudomonadati</taxon>
        <taxon>Bacteroidota</taxon>
        <taxon>Chitinophagia</taxon>
        <taxon>Chitinophagales</taxon>
        <taxon>Chitinophagaceae</taxon>
        <taxon>Lacibacter</taxon>
    </lineage>
</organism>
<keyword evidence="2" id="KW-0479">Metal-binding</keyword>
<dbReference type="AlphaFoldDB" id="A0A4Q1CFR5"/>
<keyword evidence="16" id="KW-1185">Reference proteome</keyword>
<dbReference type="FunFam" id="3.40.50.300:FF:001389">
    <property type="entry name" value="ATP-dependent DNA helicase RecQ"/>
    <property type="match status" value="1"/>
</dbReference>
<dbReference type="GO" id="GO:0030894">
    <property type="term" value="C:replisome"/>
    <property type="evidence" value="ECO:0007669"/>
    <property type="project" value="TreeGrafter"/>
</dbReference>
<dbReference type="GO" id="GO:0003677">
    <property type="term" value="F:DNA binding"/>
    <property type="evidence" value="ECO:0007669"/>
    <property type="project" value="UniProtKB-KW"/>
</dbReference>
<dbReference type="Pfam" id="PF00270">
    <property type="entry name" value="DEAD"/>
    <property type="match status" value="1"/>
</dbReference>
<dbReference type="GO" id="GO:0043590">
    <property type="term" value="C:bacterial nucleoid"/>
    <property type="evidence" value="ECO:0007669"/>
    <property type="project" value="TreeGrafter"/>
</dbReference>
<keyword evidence="6" id="KW-0067">ATP-binding</keyword>
<proteinExistence type="inferred from homology"/>
<dbReference type="SUPFAM" id="SSF52540">
    <property type="entry name" value="P-loop containing nucleoside triphosphate hydrolases"/>
    <property type="match status" value="1"/>
</dbReference>
<evidence type="ECO:0000256" key="10">
    <source>
        <dbReference type="ARBA" id="ARBA00034808"/>
    </source>
</evidence>
<dbReference type="GO" id="GO:0009378">
    <property type="term" value="F:four-way junction helicase activity"/>
    <property type="evidence" value="ECO:0007669"/>
    <property type="project" value="TreeGrafter"/>
</dbReference>
<sequence length="637" mass="72711">MQQLNHILHQYWGYSSFRPMQKEIITSVLEGHDTLALLPTGGGKSICYQVPALAKEGLCIVISPLIALMKDQVEALHRKQIEAAAIYTGMPFPQVKEILQLAVNDKLKFLYVSPERLETNLFLEYLPGMNIQLIAVDEAHCISQWGYDFRPSYLNIAAFRKELPGVPVLAVTASATPLVQDDICKQLQFRKHHIYKGSFLRPNVSFSVFEVDSRINKALQILQNVQGCAIVYCKSRKRTQEVAQLLQLQQITADYYHAGLSNEERSKRQEAWLRNETRVMVCTNAFGMGIDKPDVRVVIHHDVPDCLENYYQEAGRAGRDGQKAYAVLLYDAKDITELNGLSAIRFPSVEEVKHVYRCLVNYLQLASGSGEGQWIDFDLQDFIKAFQLNSHTAVYALKTLEQEGWLSYAEQIFLPSRVVFTSSRQTLQEFEEQHPQLEPVIKGLLRTYGGIFDMECIVSEKQLVKVLKTDLEFIKQSLLQLHRFGILQYSPQKDKPQLQFLQNRVPVEQLFINENNINKRKEQFEARVQQMISYVTGNNNCRSKTIGLYFGDEQSTDCGVCDVCLWKKGNELSPAEFTQLQQQILSAANEKGIVVKEFISRLGSKHKERVWKVIDHLVAEEKIVLSDGGLLKKKINQ</sequence>
<dbReference type="InterPro" id="IPR011545">
    <property type="entry name" value="DEAD/DEAH_box_helicase_dom"/>
</dbReference>
<evidence type="ECO:0000256" key="7">
    <source>
        <dbReference type="ARBA" id="ARBA00023125"/>
    </source>
</evidence>
<evidence type="ECO:0000256" key="4">
    <source>
        <dbReference type="ARBA" id="ARBA00022801"/>
    </source>
</evidence>
<dbReference type="EMBL" id="SDHW01000006">
    <property type="protein sequence ID" value="RXK58533.1"/>
    <property type="molecule type" value="Genomic_DNA"/>
</dbReference>
<keyword evidence="4" id="KW-0378">Hydrolase</keyword>
<dbReference type="Proteomes" id="UP000290204">
    <property type="component" value="Unassembled WGS sequence"/>
</dbReference>
<dbReference type="GO" id="GO:0006310">
    <property type="term" value="P:DNA recombination"/>
    <property type="evidence" value="ECO:0007669"/>
    <property type="project" value="InterPro"/>
</dbReference>
<dbReference type="GO" id="GO:0005737">
    <property type="term" value="C:cytoplasm"/>
    <property type="evidence" value="ECO:0007669"/>
    <property type="project" value="TreeGrafter"/>
</dbReference>